<dbReference type="RefSeq" id="WP_354596476.1">
    <property type="nucleotide sequence ID" value="NZ_CP136798.1"/>
</dbReference>
<reference evidence="2" key="1">
    <citation type="submission" date="2023-10" db="EMBL/GenBank/DDBJ databases">
        <title>Complete genome sequence of Streptomyces sp. JL1001.</title>
        <authorList>
            <person name="Jiang L."/>
        </authorList>
    </citation>
    <scope>NUCLEOTIDE SEQUENCE</scope>
    <source>
        <strain evidence="2">JL1001</strain>
    </source>
</reference>
<dbReference type="EMBL" id="CP136798">
    <property type="protein sequence ID" value="XCN12978.1"/>
    <property type="molecule type" value="Genomic_DNA"/>
</dbReference>
<evidence type="ECO:0000313" key="2">
    <source>
        <dbReference type="EMBL" id="XCN12978.1"/>
    </source>
</evidence>
<feature type="compositionally biased region" description="Basic and acidic residues" evidence="1">
    <location>
        <begin position="12"/>
        <end position="25"/>
    </location>
</feature>
<name>A0AAU8KAH3_9ACTN</name>
<evidence type="ECO:0000256" key="1">
    <source>
        <dbReference type="SAM" id="MobiDB-lite"/>
    </source>
</evidence>
<organism evidence="2">
    <name type="scientific">Streptomyces sp. JL1001</name>
    <dbReference type="NCBI Taxonomy" id="3078227"/>
    <lineage>
        <taxon>Bacteria</taxon>
        <taxon>Bacillati</taxon>
        <taxon>Actinomycetota</taxon>
        <taxon>Actinomycetes</taxon>
        <taxon>Kitasatosporales</taxon>
        <taxon>Streptomycetaceae</taxon>
        <taxon>Streptomyces</taxon>
    </lineage>
</organism>
<feature type="compositionally biased region" description="Basic and acidic residues" evidence="1">
    <location>
        <begin position="61"/>
        <end position="78"/>
    </location>
</feature>
<protein>
    <submittedName>
        <fullName evidence="2">Uncharacterized protein</fullName>
    </submittedName>
</protein>
<proteinExistence type="predicted"/>
<feature type="region of interest" description="Disordered" evidence="1">
    <location>
        <begin position="42"/>
        <end position="88"/>
    </location>
</feature>
<gene>
    <name evidence="2" type="ORF">R1Y80_04705</name>
</gene>
<feature type="compositionally biased region" description="Acidic residues" evidence="1">
    <location>
        <begin position="1"/>
        <end position="11"/>
    </location>
</feature>
<sequence>MSDEGDLDYLPEEFRASARQNREASDGADALSRRLANTTAASGQFGGSRAATYTAGLNQDTADRTRRSRNAQEDRDVIGHGGATTADLGEDTDIRARTALQTPADAAVVRAVADGM</sequence>
<accession>A0AAU8KAH3</accession>
<dbReference type="AlphaFoldDB" id="A0AAU8KAH3"/>
<feature type="region of interest" description="Disordered" evidence="1">
    <location>
        <begin position="1"/>
        <end position="30"/>
    </location>
</feature>